<feature type="chain" id="PRO_5022902966" evidence="1">
    <location>
        <begin position="34"/>
        <end position="824"/>
    </location>
</feature>
<keyword evidence="1" id="KW-0732">Signal</keyword>
<evidence type="ECO:0000256" key="1">
    <source>
        <dbReference type="SAM" id="SignalP"/>
    </source>
</evidence>
<name>A0A5C6CYM4_9BACT</name>
<dbReference type="AlphaFoldDB" id="A0A5C6CYM4"/>
<dbReference type="EMBL" id="SJPS01000002">
    <property type="protein sequence ID" value="TWU28637.1"/>
    <property type="molecule type" value="Genomic_DNA"/>
</dbReference>
<protein>
    <submittedName>
        <fullName evidence="2">Uncharacterized protein</fullName>
    </submittedName>
</protein>
<evidence type="ECO:0000313" key="2">
    <source>
        <dbReference type="EMBL" id="TWU28637.1"/>
    </source>
</evidence>
<proteinExistence type="predicted"/>
<organism evidence="2 3">
    <name type="scientific">Bythopirellula polymerisocia</name>
    <dbReference type="NCBI Taxonomy" id="2528003"/>
    <lineage>
        <taxon>Bacteria</taxon>
        <taxon>Pseudomonadati</taxon>
        <taxon>Planctomycetota</taxon>
        <taxon>Planctomycetia</taxon>
        <taxon>Pirellulales</taxon>
        <taxon>Lacipirellulaceae</taxon>
        <taxon>Bythopirellula</taxon>
    </lineage>
</organism>
<dbReference type="InterPro" id="IPR018247">
    <property type="entry name" value="EF_Hand_1_Ca_BS"/>
</dbReference>
<dbReference type="OrthoDB" id="266294at2"/>
<dbReference type="RefSeq" id="WP_146450318.1">
    <property type="nucleotide sequence ID" value="NZ_SJPS01000002.1"/>
</dbReference>
<evidence type="ECO:0000313" key="3">
    <source>
        <dbReference type="Proteomes" id="UP000318437"/>
    </source>
</evidence>
<keyword evidence="3" id="KW-1185">Reference proteome</keyword>
<dbReference type="Proteomes" id="UP000318437">
    <property type="component" value="Unassembled WGS sequence"/>
</dbReference>
<feature type="signal peptide" evidence="1">
    <location>
        <begin position="1"/>
        <end position="33"/>
    </location>
</feature>
<reference evidence="2 3" key="1">
    <citation type="submission" date="2019-02" db="EMBL/GenBank/DDBJ databases">
        <title>Deep-cultivation of Planctomycetes and their phenomic and genomic characterization uncovers novel biology.</title>
        <authorList>
            <person name="Wiegand S."/>
            <person name="Jogler M."/>
            <person name="Boedeker C."/>
            <person name="Pinto D."/>
            <person name="Vollmers J."/>
            <person name="Rivas-Marin E."/>
            <person name="Kohn T."/>
            <person name="Peeters S.H."/>
            <person name="Heuer A."/>
            <person name="Rast P."/>
            <person name="Oberbeckmann S."/>
            <person name="Bunk B."/>
            <person name="Jeske O."/>
            <person name="Meyerdierks A."/>
            <person name="Storesund J.E."/>
            <person name="Kallscheuer N."/>
            <person name="Luecker S."/>
            <person name="Lage O.M."/>
            <person name="Pohl T."/>
            <person name="Merkel B.J."/>
            <person name="Hornburger P."/>
            <person name="Mueller R.-W."/>
            <person name="Bruemmer F."/>
            <person name="Labrenz M."/>
            <person name="Spormann A.M."/>
            <person name="Op Den Camp H."/>
            <person name="Overmann J."/>
            <person name="Amann R."/>
            <person name="Jetten M.S.M."/>
            <person name="Mascher T."/>
            <person name="Medema M.H."/>
            <person name="Devos D.P."/>
            <person name="Kaster A.-K."/>
            <person name="Ovreas L."/>
            <person name="Rohde M."/>
            <person name="Galperin M.Y."/>
            <person name="Jogler C."/>
        </authorList>
    </citation>
    <scope>NUCLEOTIDE SEQUENCE [LARGE SCALE GENOMIC DNA]</scope>
    <source>
        <strain evidence="2 3">Pla144</strain>
    </source>
</reference>
<dbReference type="PROSITE" id="PS00018">
    <property type="entry name" value="EF_HAND_1"/>
    <property type="match status" value="1"/>
</dbReference>
<gene>
    <name evidence="2" type="ORF">Pla144_19290</name>
</gene>
<sequence length="824" mass="89144" precursor="true">MNHIRKANCVIVKKQSFIAAMMVLGLWATPSQAYEVWMGTHRMSSQLATEPTTWARTAAWVDGFNYNRSPHGTEQATGAQRKDVIRRINHVENTLVGVPRSQVTRTQVDEASRAAIADSIENSLQVSSQDGAQLNEFMLYDERGPDDVLYTWTETEIQIFREELDAQGQHDTRILWRAANNAARNLDFASLPLIDGLLIEASADRFMNNHFNVNTLANSFWNSSVNSDKELYLQIPRSENNLTQYEATRRAVLEMTNVLGVDGVRSDRLVVLPVTYGDNIDQLPETINNGSAYPDTMPGIQLSLIEQRPYFEGRMGELPANFAASTERFELPEAIASAADGSLRRDKNTNVVDGANLGFVVNNASLEVGQTGTAPYDRAAVIPFQLPNFGEVDDPFLSAHFEGFLTQTATQNGVTAALYGLDRRPTAEILDSDYYGLTGAPDPNATLLQEGFLRPDMDLNAPFYSNSGGNKNLLSFLNDQYAGGEGAGEYVFLRANTNEDSNQRWVFASGNDADESLRPQLRYLTVPEPPVVPTYGTLIAGWDTWDSATNPSASVLAPGVTGSAVTTTEQQAWNIVDGRGASNDGTWGTFLGPPTASTEGGDGVQNENLELPNATTGGTITFTITNNGTSDLDLDGFHFDAYAFRPKAARAYELSVSSGAITNGVIYTSTDDEITSVAGAWDNSAHDDISHSLLGLADHTLEVGGSVDFLLAFSSGDGDGSGGHDLWIDNVAITAVVDVIPGDFDHDGDVDGADFLAWQRNDGTPTGLAAWQSNYGTPTPLAASSAAIPEPSTILQLLLATILLTKRSYRKFGTRLALLGITSV</sequence>
<comment type="caution">
    <text evidence="2">The sequence shown here is derived from an EMBL/GenBank/DDBJ whole genome shotgun (WGS) entry which is preliminary data.</text>
</comment>
<accession>A0A5C6CYM4</accession>